<accession>A0A1F5N4Z9</accession>
<dbReference type="STRING" id="1797794.A3H40_02635"/>
<evidence type="ECO:0000313" key="2">
    <source>
        <dbReference type="Proteomes" id="UP000177057"/>
    </source>
</evidence>
<reference evidence="1 2" key="1">
    <citation type="journal article" date="2016" name="Nat. Commun.">
        <title>Thousands of microbial genomes shed light on interconnected biogeochemical processes in an aquifer system.</title>
        <authorList>
            <person name="Anantharaman K."/>
            <person name="Brown C.T."/>
            <person name="Hug L.A."/>
            <person name="Sharon I."/>
            <person name="Castelle C.J."/>
            <person name="Probst A.J."/>
            <person name="Thomas B.C."/>
            <person name="Singh A."/>
            <person name="Wilkins M.J."/>
            <person name="Karaoz U."/>
            <person name="Brodie E.L."/>
            <person name="Williams K.H."/>
            <person name="Hubbard S.S."/>
            <person name="Banfield J.F."/>
        </authorList>
    </citation>
    <scope>NUCLEOTIDE SEQUENCE [LARGE SCALE GENOMIC DNA]</scope>
</reference>
<gene>
    <name evidence="1" type="ORF">A3H40_02635</name>
</gene>
<sequence>MKFKYIEKIEAINQENRWVVYIERGTLTAPVLTAIANCYLQVFNTQGEFEWGEKWNIKNIQKLLERMIYKRSLGERFIGSILIDTNPEENIAAVHGFCLGLFMDGAEKLRLEDMPFHIFKTTKIEALRRLKQILSPEKQFVFLRELGISKEKRGGLLQIMRLIATALKFAGKDGEKVIFWTSEKTNLYYLVIGTGAKIIHQCNDPKRHIFLEYDLSSFQGILEFSEKQLQDIIATKLRNLQLSTQQPR</sequence>
<organism evidence="1 2">
    <name type="scientific">Candidatus Daviesbacteria bacterium RIFCSPLOWO2_02_FULL_38_15</name>
    <dbReference type="NCBI Taxonomy" id="1797794"/>
    <lineage>
        <taxon>Bacteria</taxon>
        <taxon>Candidatus Daviesiibacteriota</taxon>
    </lineage>
</organism>
<dbReference type="AlphaFoldDB" id="A0A1F5N4Z9"/>
<protein>
    <submittedName>
        <fullName evidence="1">Uncharacterized protein</fullName>
    </submittedName>
</protein>
<proteinExistence type="predicted"/>
<dbReference type="EMBL" id="MFDV01000003">
    <property type="protein sequence ID" value="OGE72735.1"/>
    <property type="molecule type" value="Genomic_DNA"/>
</dbReference>
<dbReference type="Proteomes" id="UP000177057">
    <property type="component" value="Unassembled WGS sequence"/>
</dbReference>
<evidence type="ECO:0000313" key="1">
    <source>
        <dbReference type="EMBL" id="OGE72735.1"/>
    </source>
</evidence>
<name>A0A1F5N4Z9_9BACT</name>
<comment type="caution">
    <text evidence="1">The sequence shown here is derived from an EMBL/GenBank/DDBJ whole genome shotgun (WGS) entry which is preliminary data.</text>
</comment>